<gene>
    <name evidence="1" type="ORF">MMG00_10420</name>
</gene>
<keyword evidence="2" id="KW-1185">Reference proteome</keyword>
<dbReference type="InterPro" id="IPR003718">
    <property type="entry name" value="OsmC/Ohr_fam"/>
</dbReference>
<protein>
    <submittedName>
        <fullName evidence="1">OsmC family protein</fullName>
    </submittedName>
</protein>
<sequence length="146" mass="15645">MAKEITTVEAILEDQLRVKVNARQHSIILDEPKEFGSSDAGMTPIEALLGALGACKCIVAKSYAKKFNVTFTDISVKIDGELDTDGFLGLNSAAKIGLSQVKTTYRFESSSKKEDIEALVAFVDQTCPVADSMLNTPALESAITIA</sequence>
<dbReference type="InterPro" id="IPR036102">
    <property type="entry name" value="OsmC/Ohrsf"/>
</dbReference>
<accession>A0ABY3X2E3</accession>
<dbReference type="EMBL" id="CP093379">
    <property type="protein sequence ID" value="UNM95627.1"/>
    <property type="molecule type" value="Genomic_DNA"/>
</dbReference>
<reference evidence="1 2" key="1">
    <citation type="submission" date="2022-03" db="EMBL/GenBank/DDBJ databases">
        <title>Ignatzschineria rhizosphaerae HR5S32.</title>
        <authorList>
            <person name="Sun J.Q."/>
            <person name="Feng J.Y."/>
        </authorList>
    </citation>
    <scope>NUCLEOTIDE SEQUENCE [LARGE SCALE GENOMIC DNA]</scope>
    <source>
        <strain evidence="1 2">HR5S32</strain>
    </source>
</reference>
<evidence type="ECO:0000313" key="1">
    <source>
        <dbReference type="EMBL" id="UNM95627.1"/>
    </source>
</evidence>
<dbReference type="InterPro" id="IPR052924">
    <property type="entry name" value="OsmC/Ohr_hydroprdx_reductase"/>
</dbReference>
<dbReference type="Proteomes" id="UP000829542">
    <property type="component" value="Chromosome"/>
</dbReference>
<dbReference type="SUPFAM" id="SSF82784">
    <property type="entry name" value="OsmC-like"/>
    <property type="match status" value="1"/>
</dbReference>
<proteinExistence type="predicted"/>
<dbReference type="PANTHER" id="PTHR35368">
    <property type="entry name" value="HYDROPEROXIDE REDUCTASE"/>
    <property type="match status" value="1"/>
</dbReference>
<dbReference type="Gene3D" id="3.30.300.20">
    <property type="match status" value="1"/>
</dbReference>
<evidence type="ECO:0000313" key="2">
    <source>
        <dbReference type="Proteomes" id="UP000829542"/>
    </source>
</evidence>
<organism evidence="1 2">
    <name type="scientific">Ignatzschineria rhizosphaerae</name>
    <dbReference type="NCBI Taxonomy" id="2923279"/>
    <lineage>
        <taxon>Bacteria</taxon>
        <taxon>Pseudomonadati</taxon>
        <taxon>Pseudomonadota</taxon>
        <taxon>Gammaproteobacteria</taxon>
        <taxon>Cardiobacteriales</taxon>
        <taxon>Ignatzschineriaceae</taxon>
        <taxon>Ignatzschineria</taxon>
    </lineage>
</organism>
<name>A0ABY3X2E3_9GAMM</name>
<dbReference type="PANTHER" id="PTHR35368:SF1">
    <property type="entry name" value="HYDROPEROXIDE REDUCTASE"/>
    <property type="match status" value="1"/>
</dbReference>
<dbReference type="RefSeq" id="WP_242148060.1">
    <property type="nucleotide sequence ID" value="NZ_CP093379.1"/>
</dbReference>
<dbReference type="InterPro" id="IPR015946">
    <property type="entry name" value="KH_dom-like_a/b"/>
</dbReference>
<dbReference type="Pfam" id="PF02566">
    <property type="entry name" value="OsmC"/>
    <property type="match status" value="1"/>
</dbReference>